<dbReference type="EMBL" id="DMAN01000230">
    <property type="protein sequence ID" value="HAE27561.1"/>
    <property type="molecule type" value="Genomic_DNA"/>
</dbReference>
<reference evidence="1 2" key="1">
    <citation type="journal article" date="2018" name="Nat. Biotechnol.">
        <title>A standardized bacterial taxonomy based on genome phylogeny substantially revises the tree of life.</title>
        <authorList>
            <person name="Parks D.H."/>
            <person name="Chuvochina M."/>
            <person name="Waite D.W."/>
            <person name="Rinke C."/>
            <person name="Skarshewski A."/>
            <person name="Chaumeil P.A."/>
            <person name="Hugenholtz P."/>
        </authorList>
    </citation>
    <scope>NUCLEOTIDE SEQUENCE [LARGE SCALE GENOMIC DNA]</scope>
    <source>
        <strain evidence="1">UBA8733</strain>
    </source>
</reference>
<evidence type="ECO:0000313" key="2">
    <source>
        <dbReference type="Proteomes" id="UP000259610"/>
    </source>
</evidence>
<sequence length="67" mass="7224">QLTLEATPRAPFDLIAEAIDVVVFMSRAGGRRRVEEALRVTGFNGEGYDTAPLVSRCLSLVTEGTSL</sequence>
<gene>
    <name evidence="1" type="ORF">DCG58_10405</name>
</gene>
<feature type="non-terminal residue" evidence="1">
    <location>
        <position position="1"/>
    </location>
</feature>
<comment type="caution">
    <text evidence="1">The sequence shown here is derived from an EMBL/GenBank/DDBJ whole genome shotgun (WGS) entry which is preliminary data.</text>
</comment>
<protein>
    <submittedName>
        <fullName evidence="1">P-type conjugative transfer ATPase TrbB</fullName>
    </submittedName>
</protein>
<accession>A0A3B9GYN4</accession>
<organism evidence="1 2">
    <name type="scientific">Hyphomonas adhaerens</name>
    <dbReference type="NCBI Taxonomy" id="81029"/>
    <lineage>
        <taxon>Bacteria</taxon>
        <taxon>Pseudomonadati</taxon>
        <taxon>Pseudomonadota</taxon>
        <taxon>Alphaproteobacteria</taxon>
        <taxon>Hyphomonadales</taxon>
        <taxon>Hyphomonadaceae</taxon>
        <taxon>Hyphomonas</taxon>
    </lineage>
</organism>
<dbReference type="AlphaFoldDB" id="A0A3B9GYN4"/>
<name>A0A3B9GYN4_9PROT</name>
<evidence type="ECO:0000313" key="1">
    <source>
        <dbReference type="EMBL" id="HAE27561.1"/>
    </source>
</evidence>
<dbReference type="Proteomes" id="UP000259610">
    <property type="component" value="Unassembled WGS sequence"/>
</dbReference>
<proteinExistence type="predicted"/>